<keyword evidence="2" id="KW-1185">Reference proteome</keyword>
<organism evidence="1 2">
    <name type="scientific">Pseudomonas phage Noxifer</name>
    <dbReference type="NCBI Taxonomy" id="2006684"/>
    <lineage>
        <taxon>Viruses</taxon>
        <taxon>Duplodnaviria</taxon>
        <taxon>Heunggongvirae</taxon>
        <taxon>Uroviricota</taxon>
        <taxon>Caudoviricetes</taxon>
        <taxon>Chimalliviridae</taxon>
        <taxon>Noxifervirus</taxon>
        <taxon>Noxifervirus noxifer</taxon>
    </lineage>
</organism>
<reference evidence="1 2" key="1">
    <citation type="submission" date="2017-05" db="EMBL/GenBank/DDBJ databases">
        <authorList>
            <person name="Song R."/>
            <person name="Chenine A.L."/>
            <person name="Ruprecht R.M."/>
        </authorList>
    </citation>
    <scope>NUCLEOTIDE SEQUENCE [LARGE SCALE GENOMIC DNA]</scope>
</reference>
<accession>A0A1Y0T0D4</accession>
<dbReference type="Proteomes" id="UP000224829">
    <property type="component" value="Segment"/>
</dbReference>
<sequence>MDINNYLDENTGVATDAVVPVETHINSLFGTDGETISNEGFTEVLKRFWLWLTEDGKPGVGTMSGGWFKQRDVIIASLKKTYLNPEWLSKRTIRAGTPIRLDRSYDYIGIGGLIQTQDLDGPVGDFLEKLRKVSDAYSEYLRHIDIELKRILHKVNHFDVDALNLFEVEDFREALEKSQIRMTVNYRTTFGNTHVQRVLTIMADSDKPFNADRLKEDKRASLNAEEIVTCAGAIIKVSESLDILANLRKDFYNLKSFGHLKGFGEQLQQYITTAESLEHRDKGVDVEAHKRMLDLIKPVYQIPNRMLQFHLLHVDSIIRAYARLIDASVK</sequence>
<name>A0A1Y0T0D4_9CAUD</name>
<evidence type="ECO:0000313" key="1">
    <source>
        <dbReference type="EMBL" id="ARV77493.1"/>
    </source>
</evidence>
<proteinExistence type="predicted"/>
<dbReference type="EMBL" id="MF063068">
    <property type="protein sequence ID" value="ARV77493.1"/>
    <property type="molecule type" value="Genomic_DNA"/>
</dbReference>
<protein>
    <submittedName>
        <fullName evidence="1">Uncharacterized protein</fullName>
    </submittedName>
</protein>
<evidence type="ECO:0000313" key="2">
    <source>
        <dbReference type="Proteomes" id="UP000224829"/>
    </source>
</evidence>
<gene>
    <name evidence="1" type="ORF">NOXIFER_328</name>
</gene>